<dbReference type="Proteomes" id="UP000030764">
    <property type="component" value="Unassembled WGS sequence"/>
</dbReference>
<organism evidence="1 3">
    <name type="scientific">Trichuris suis</name>
    <name type="common">pig whipworm</name>
    <dbReference type="NCBI Taxonomy" id="68888"/>
    <lineage>
        <taxon>Eukaryota</taxon>
        <taxon>Metazoa</taxon>
        <taxon>Ecdysozoa</taxon>
        <taxon>Nematoda</taxon>
        <taxon>Enoplea</taxon>
        <taxon>Dorylaimia</taxon>
        <taxon>Trichinellida</taxon>
        <taxon>Trichuridae</taxon>
        <taxon>Trichuris</taxon>
    </lineage>
</organism>
<dbReference type="EMBL" id="KL363191">
    <property type="protein sequence ID" value="KFD56934.1"/>
    <property type="molecule type" value="Genomic_DNA"/>
</dbReference>
<evidence type="ECO:0000313" key="1">
    <source>
        <dbReference type="EMBL" id="KFD56934.1"/>
    </source>
</evidence>
<dbReference type="AlphaFoldDB" id="A0A085MI88"/>
<protein>
    <submittedName>
        <fullName evidence="1">Uncharacterized protein</fullName>
    </submittedName>
</protein>
<evidence type="ECO:0000313" key="2">
    <source>
        <dbReference type="EMBL" id="KFD66178.1"/>
    </source>
</evidence>
<sequence length="86" mass="9279">MRASRAVGSACSKNVALAKADFAALNECSEVRDQTILPCVLVTDASKGRRRTARSEGWVFKSLTGHQCGGTTDGQEFTSDSRRNNE</sequence>
<accession>A0A085MI88</accession>
<gene>
    <name evidence="1" type="ORF">M513_02191</name>
    <name evidence="2" type="ORF">M514_02191</name>
</gene>
<keyword evidence="3" id="KW-1185">Reference proteome</keyword>
<evidence type="ECO:0000313" key="3">
    <source>
        <dbReference type="Proteomes" id="UP000030764"/>
    </source>
</evidence>
<proteinExistence type="predicted"/>
<dbReference type="Proteomes" id="UP000030758">
    <property type="component" value="Unassembled WGS sequence"/>
</dbReference>
<name>A0A085MI88_9BILA</name>
<reference evidence="1 3" key="1">
    <citation type="journal article" date="2014" name="Nat. Genet.">
        <title>Genome and transcriptome of the porcine whipworm Trichuris suis.</title>
        <authorList>
            <person name="Jex A.R."/>
            <person name="Nejsum P."/>
            <person name="Schwarz E.M."/>
            <person name="Hu L."/>
            <person name="Young N.D."/>
            <person name="Hall R.S."/>
            <person name="Korhonen P.K."/>
            <person name="Liao S."/>
            <person name="Thamsborg S."/>
            <person name="Xia J."/>
            <person name="Xu P."/>
            <person name="Wang S."/>
            <person name="Scheerlinck J.P."/>
            <person name="Hofmann A."/>
            <person name="Sternberg P.W."/>
            <person name="Wang J."/>
            <person name="Gasser R.B."/>
        </authorList>
    </citation>
    <scope>NUCLEOTIDE SEQUENCE [LARGE SCALE GENOMIC DNA]</scope>
    <source>
        <strain evidence="2">DCEP-RM93F</strain>
        <strain evidence="1">DCEP-RM93M</strain>
    </source>
</reference>
<dbReference type="EMBL" id="KL367527">
    <property type="protein sequence ID" value="KFD66178.1"/>
    <property type="molecule type" value="Genomic_DNA"/>
</dbReference>